<dbReference type="RefSeq" id="WP_184174404.1">
    <property type="nucleotide sequence ID" value="NZ_JACHGF010000003.1"/>
</dbReference>
<comment type="caution">
    <text evidence="1">The sequence shown here is derived from an EMBL/GenBank/DDBJ whole genome shotgun (WGS) entry which is preliminary data.</text>
</comment>
<keyword evidence="2" id="KW-1185">Reference proteome</keyword>
<evidence type="ECO:0000313" key="2">
    <source>
        <dbReference type="Proteomes" id="UP000557307"/>
    </source>
</evidence>
<evidence type="ECO:0000313" key="1">
    <source>
        <dbReference type="EMBL" id="MBB5284467.1"/>
    </source>
</evidence>
<dbReference type="Pfam" id="PF09926">
    <property type="entry name" value="DUF2158"/>
    <property type="match status" value="1"/>
</dbReference>
<gene>
    <name evidence="1" type="ORF">HNQ92_002610</name>
</gene>
<sequence>MEAQKKFKPGDVVQLSSGGPKMTVQFEYFGLQEGEAYNCIWYSPDGNYHEKIFLASILFKP</sequence>
<proteinExistence type="predicted"/>
<dbReference type="AlphaFoldDB" id="A0A840TRX8"/>
<organism evidence="1 2">
    <name type="scientific">Rhabdobacter roseus</name>
    <dbReference type="NCBI Taxonomy" id="1655419"/>
    <lineage>
        <taxon>Bacteria</taxon>
        <taxon>Pseudomonadati</taxon>
        <taxon>Bacteroidota</taxon>
        <taxon>Cytophagia</taxon>
        <taxon>Cytophagales</taxon>
        <taxon>Cytophagaceae</taxon>
        <taxon>Rhabdobacter</taxon>
    </lineage>
</organism>
<protein>
    <submittedName>
        <fullName evidence="1">Uncharacterized protein YodC (DUF2158 family)</fullName>
    </submittedName>
</protein>
<dbReference type="EMBL" id="JACHGF010000003">
    <property type="protein sequence ID" value="MBB5284467.1"/>
    <property type="molecule type" value="Genomic_DNA"/>
</dbReference>
<dbReference type="Proteomes" id="UP000557307">
    <property type="component" value="Unassembled WGS sequence"/>
</dbReference>
<reference evidence="1 2" key="1">
    <citation type="submission" date="2020-08" db="EMBL/GenBank/DDBJ databases">
        <title>Genomic Encyclopedia of Type Strains, Phase IV (KMG-IV): sequencing the most valuable type-strain genomes for metagenomic binning, comparative biology and taxonomic classification.</title>
        <authorList>
            <person name="Goeker M."/>
        </authorList>
    </citation>
    <scope>NUCLEOTIDE SEQUENCE [LARGE SCALE GENOMIC DNA]</scope>
    <source>
        <strain evidence="1 2">DSM 105074</strain>
    </source>
</reference>
<dbReference type="InterPro" id="IPR019226">
    <property type="entry name" value="DUF2158"/>
</dbReference>
<name>A0A840TRX8_9BACT</name>
<accession>A0A840TRX8</accession>